<evidence type="ECO:0000313" key="3">
    <source>
        <dbReference type="Proteomes" id="UP001281761"/>
    </source>
</evidence>
<feature type="compositionally biased region" description="Polar residues" evidence="1">
    <location>
        <begin position="70"/>
        <end position="79"/>
    </location>
</feature>
<gene>
    <name evidence="2" type="ORF">BLNAU_9619</name>
</gene>
<keyword evidence="3" id="KW-1185">Reference proteome</keyword>
<sequence length="126" mass="14014">MSSESINRPSSRSQLPRTILVIWHMKPIDIAPSSQGKKEGDKGDGTRATARTFSGLVKGGSEEYRKDKSLASNSDTSESLYQSGTETSILEVFHPSVRFHVEGTEQDTLHFRRSVDEPMLISTVMR</sequence>
<feature type="compositionally biased region" description="Basic and acidic residues" evidence="1">
    <location>
        <begin position="60"/>
        <end position="69"/>
    </location>
</feature>
<reference evidence="2 3" key="1">
    <citation type="journal article" date="2022" name="bioRxiv">
        <title>Genomics of Preaxostyla Flagellates Illuminates Evolutionary Transitions and the Path Towards Mitochondrial Loss.</title>
        <authorList>
            <person name="Novak L.V.F."/>
            <person name="Treitli S.C."/>
            <person name="Pyrih J."/>
            <person name="Halakuc P."/>
            <person name="Pipaliya S.V."/>
            <person name="Vacek V."/>
            <person name="Brzon O."/>
            <person name="Soukal P."/>
            <person name="Eme L."/>
            <person name="Dacks J.B."/>
            <person name="Karnkowska A."/>
            <person name="Elias M."/>
            <person name="Hampl V."/>
        </authorList>
    </citation>
    <scope>NUCLEOTIDE SEQUENCE [LARGE SCALE GENOMIC DNA]</scope>
    <source>
        <strain evidence="2">NAU3</strain>
        <tissue evidence="2">Gut</tissue>
    </source>
</reference>
<protein>
    <submittedName>
        <fullName evidence="2">Uncharacterized protein</fullName>
    </submittedName>
</protein>
<dbReference type="EMBL" id="JARBJD010000067">
    <property type="protein sequence ID" value="KAK2955391.1"/>
    <property type="molecule type" value="Genomic_DNA"/>
</dbReference>
<organism evidence="2 3">
    <name type="scientific">Blattamonas nauphoetae</name>
    <dbReference type="NCBI Taxonomy" id="2049346"/>
    <lineage>
        <taxon>Eukaryota</taxon>
        <taxon>Metamonada</taxon>
        <taxon>Preaxostyla</taxon>
        <taxon>Oxymonadida</taxon>
        <taxon>Blattamonas</taxon>
    </lineage>
</organism>
<feature type="compositionally biased region" description="Basic and acidic residues" evidence="1">
    <location>
        <begin position="36"/>
        <end position="45"/>
    </location>
</feature>
<name>A0ABQ9XV78_9EUKA</name>
<proteinExistence type="predicted"/>
<accession>A0ABQ9XV78</accession>
<evidence type="ECO:0000313" key="2">
    <source>
        <dbReference type="EMBL" id="KAK2955391.1"/>
    </source>
</evidence>
<evidence type="ECO:0000256" key="1">
    <source>
        <dbReference type="SAM" id="MobiDB-lite"/>
    </source>
</evidence>
<dbReference type="Proteomes" id="UP001281761">
    <property type="component" value="Unassembled WGS sequence"/>
</dbReference>
<comment type="caution">
    <text evidence="2">The sequence shown here is derived from an EMBL/GenBank/DDBJ whole genome shotgun (WGS) entry which is preliminary data.</text>
</comment>
<feature type="region of interest" description="Disordered" evidence="1">
    <location>
        <begin position="31"/>
        <end position="79"/>
    </location>
</feature>